<dbReference type="InterPro" id="IPR036402">
    <property type="entry name" value="EF-Ts_dimer_sf"/>
</dbReference>
<keyword evidence="3 5" id="KW-0251">Elongation factor</keyword>
<evidence type="ECO:0000256" key="1">
    <source>
        <dbReference type="ARBA" id="ARBA00005532"/>
    </source>
</evidence>
<accession>A0A1F7KEK9</accession>
<feature type="region of interest" description="Involved in Mg(2+) ion dislocation from EF-Tu" evidence="5">
    <location>
        <begin position="80"/>
        <end position="83"/>
    </location>
</feature>
<keyword evidence="4 5" id="KW-0648">Protein biosynthesis</keyword>
<dbReference type="Pfam" id="PF00889">
    <property type="entry name" value="EF_TS"/>
    <property type="match status" value="1"/>
</dbReference>
<dbReference type="EMBL" id="MGBG01000008">
    <property type="protein sequence ID" value="OGK66283.1"/>
    <property type="molecule type" value="Genomic_DNA"/>
</dbReference>
<evidence type="ECO:0000313" key="9">
    <source>
        <dbReference type="Proteomes" id="UP000178450"/>
    </source>
</evidence>
<dbReference type="InterPro" id="IPR001816">
    <property type="entry name" value="Transl_elong_EFTs/EF1B"/>
</dbReference>
<dbReference type="SUPFAM" id="SSF46934">
    <property type="entry name" value="UBA-like"/>
    <property type="match status" value="1"/>
</dbReference>
<dbReference type="AlphaFoldDB" id="A0A1F7KEK9"/>
<dbReference type="Gene3D" id="3.30.479.20">
    <property type="entry name" value="Elongation factor Ts, dimerisation domain"/>
    <property type="match status" value="1"/>
</dbReference>
<dbReference type="GO" id="GO:0005737">
    <property type="term" value="C:cytoplasm"/>
    <property type="evidence" value="ECO:0007669"/>
    <property type="project" value="UniProtKB-SubCell"/>
</dbReference>
<dbReference type="FunFam" id="1.10.8.10:FF:000001">
    <property type="entry name" value="Elongation factor Ts"/>
    <property type="match status" value="1"/>
</dbReference>
<protein>
    <recommendedName>
        <fullName evidence="2 5">Elongation factor Ts</fullName>
        <shortName evidence="5">EF-Ts</shortName>
    </recommendedName>
</protein>
<organism evidence="8 9">
    <name type="scientific">Candidatus Roizmanbacteria bacterium RIFOXYA1_FULL_41_12</name>
    <dbReference type="NCBI Taxonomy" id="1802082"/>
    <lineage>
        <taxon>Bacteria</taxon>
        <taxon>Candidatus Roizmaniibacteriota</taxon>
    </lineage>
</organism>
<evidence type="ECO:0000256" key="5">
    <source>
        <dbReference type="HAMAP-Rule" id="MF_00050"/>
    </source>
</evidence>
<comment type="similarity">
    <text evidence="1 5">Belongs to the EF-Ts family.</text>
</comment>
<dbReference type="Proteomes" id="UP000178450">
    <property type="component" value="Unassembled WGS sequence"/>
</dbReference>
<gene>
    <name evidence="5" type="primary">tsf</name>
    <name evidence="8" type="ORF">A2209_01900</name>
</gene>
<dbReference type="InterPro" id="IPR009060">
    <property type="entry name" value="UBA-like_sf"/>
</dbReference>
<evidence type="ECO:0000313" key="8">
    <source>
        <dbReference type="EMBL" id="OGK66283.1"/>
    </source>
</evidence>
<dbReference type="SUPFAM" id="SSF54713">
    <property type="entry name" value="Elongation factor Ts (EF-Ts), dimerisation domain"/>
    <property type="match status" value="1"/>
</dbReference>
<keyword evidence="6" id="KW-0175">Coiled coil</keyword>
<dbReference type="InterPro" id="IPR014039">
    <property type="entry name" value="Transl_elong_EFTs/EF1B_dimer"/>
</dbReference>
<dbReference type="PANTHER" id="PTHR11741">
    <property type="entry name" value="ELONGATION FACTOR TS"/>
    <property type="match status" value="1"/>
</dbReference>
<comment type="subcellular location">
    <subcellularLocation>
        <location evidence="5">Cytoplasm</location>
    </subcellularLocation>
</comment>
<feature type="domain" description="Translation elongation factor EFTs/EF1B dimerisation" evidence="7">
    <location>
        <begin position="73"/>
        <end position="146"/>
    </location>
</feature>
<comment type="function">
    <text evidence="5">Associates with the EF-Tu.GDP complex and induces the exchange of GDP to GTP. It remains bound to the aminoacyl-tRNA.EF-Tu.GTP complex up to the GTP hydrolysis stage on the ribosome.</text>
</comment>
<dbReference type="Gene3D" id="1.10.8.10">
    <property type="entry name" value="DNA helicase RuvA subunit, C-terminal domain"/>
    <property type="match status" value="1"/>
</dbReference>
<dbReference type="CDD" id="cd14275">
    <property type="entry name" value="UBA_EF-Ts"/>
    <property type="match status" value="1"/>
</dbReference>
<dbReference type="HAMAP" id="MF_00050">
    <property type="entry name" value="EF_Ts"/>
    <property type="match status" value="1"/>
</dbReference>
<evidence type="ECO:0000256" key="2">
    <source>
        <dbReference type="ARBA" id="ARBA00016956"/>
    </source>
</evidence>
<sequence>MVDLKKVKQLRENTGASIALCNKALNEAKNDLKKASELLNKWGIELADKKGSRTTSNGTIASYVHHNGKMAATVVLLCETDFVAKNEAFKKLAYEIAMQICSMNPKTTNELMEQQYIRDSSLTVETLIKQHITLLGENIRVGEFVRLVL</sequence>
<proteinExistence type="inferred from homology"/>
<evidence type="ECO:0000259" key="7">
    <source>
        <dbReference type="Pfam" id="PF00889"/>
    </source>
</evidence>
<keyword evidence="5" id="KW-0963">Cytoplasm</keyword>
<dbReference type="PANTHER" id="PTHR11741:SF0">
    <property type="entry name" value="ELONGATION FACTOR TS, MITOCHONDRIAL"/>
    <property type="match status" value="1"/>
</dbReference>
<feature type="coiled-coil region" evidence="6">
    <location>
        <begin position="18"/>
        <end position="45"/>
    </location>
</feature>
<name>A0A1F7KEK9_9BACT</name>
<evidence type="ECO:0000256" key="4">
    <source>
        <dbReference type="ARBA" id="ARBA00022917"/>
    </source>
</evidence>
<evidence type="ECO:0000256" key="3">
    <source>
        <dbReference type="ARBA" id="ARBA00022768"/>
    </source>
</evidence>
<comment type="caution">
    <text evidence="8">The sequence shown here is derived from an EMBL/GenBank/DDBJ whole genome shotgun (WGS) entry which is preliminary data.</text>
</comment>
<reference evidence="8 9" key="1">
    <citation type="journal article" date="2016" name="Nat. Commun.">
        <title>Thousands of microbial genomes shed light on interconnected biogeochemical processes in an aquifer system.</title>
        <authorList>
            <person name="Anantharaman K."/>
            <person name="Brown C.T."/>
            <person name="Hug L.A."/>
            <person name="Sharon I."/>
            <person name="Castelle C.J."/>
            <person name="Probst A.J."/>
            <person name="Thomas B.C."/>
            <person name="Singh A."/>
            <person name="Wilkins M.J."/>
            <person name="Karaoz U."/>
            <person name="Brodie E.L."/>
            <person name="Williams K.H."/>
            <person name="Hubbard S.S."/>
            <person name="Banfield J.F."/>
        </authorList>
    </citation>
    <scope>NUCLEOTIDE SEQUENCE [LARGE SCALE GENOMIC DNA]</scope>
</reference>
<dbReference type="GO" id="GO:0003746">
    <property type="term" value="F:translation elongation factor activity"/>
    <property type="evidence" value="ECO:0007669"/>
    <property type="project" value="UniProtKB-UniRule"/>
</dbReference>
<evidence type="ECO:0000256" key="6">
    <source>
        <dbReference type="SAM" id="Coils"/>
    </source>
</evidence>